<dbReference type="AlphaFoldDB" id="A0A3B0UUE6"/>
<name>A0A3B0UUE6_9ZZZZ</name>
<dbReference type="EMBL" id="UOET01000301">
    <property type="protein sequence ID" value="VAW28947.1"/>
    <property type="molecule type" value="Genomic_DNA"/>
</dbReference>
<accession>A0A3B0UUE6</accession>
<protein>
    <submittedName>
        <fullName evidence="1">Uncharacterized protein</fullName>
    </submittedName>
</protein>
<reference evidence="1" key="1">
    <citation type="submission" date="2018-06" db="EMBL/GenBank/DDBJ databases">
        <authorList>
            <person name="Zhirakovskaya E."/>
        </authorList>
    </citation>
    <scope>NUCLEOTIDE SEQUENCE</scope>
</reference>
<sequence>MFVENQKNAAYVAAILLTFENLIYMGRPPTRPKKLRDGYYIEVRNKGSKTGIKIVRNSKEEMLKAIKDYSKTKEVVVLGESKNGKWVVQPK</sequence>
<gene>
    <name evidence="1" type="ORF">MNBD_BACTEROID07-757</name>
</gene>
<organism evidence="1">
    <name type="scientific">hydrothermal vent metagenome</name>
    <dbReference type="NCBI Taxonomy" id="652676"/>
    <lineage>
        <taxon>unclassified sequences</taxon>
        <taxon>metagenomes</taxon>
        <taxon>ecological metagenomes</taxon>
    </lineage>
</organism>
<proteinExistence type="predicted"/>
<evidence type="ECO:0000313" key="1">
    <source>
        <dbReference type="EMBL" id="VAW28947.1"/>
    </source>
</evidence>